<accession>A0ABS8WJN3</accession>
<comment type="caution">
    <text evidence="1">The sequence shown here is derived from an EMBL/GenBank/DDBJ whole genome shotgun (WGS) entry which is preliminary data.</text>
</comment>
<dbReference type="EMBL" id="JACEIK010006822">
    <property type="protein sequence ID" value="MCE3049324.1"/>
    <property type="molecule type" value="Genomic_DNA"/>
</dbReference>
<name>A0ABS8WJN3_DATST</name>
<evidence type="ECO:0000313" key="2">
    <source>
        <dbReference type="Proteomes" id="UP000823775"/>
    </source>
</evidence>
<dbReference type="Proteomes" id="UP000823775">
    <property type="component" value="Unassembled WGS sequence"/>
</dbReference>
<dbReference type="PANTHER" id="PTHR36607:SF23">
    <property type="entry name" value="AMINOTRANSFERASE-LIKE PLANT MOBILE DOMAIN-CONTAINING PROTEIN"/>
    <property type="match status" value="1"/>
</dbReference>
<keyword evidence="2" id="KW-1185">Reference proteome</keyword>
<reference evidence="1 2" key="1">
    <citation type="journal article" date="2021" name="BMC Genomics">
        <title>Datura genome reveals duplications of psychoactive alkaloid biosynthetic genes and high mutation rate following tissue culture.</title>
        <authorList>
            <person name="Rajewski A."/>
            <person name="Carter-House D."/>
            <person name="Stajich J."/>
            <person name="Litt A."/>
        </authorList>
    </citation>
    <scope>NUCLEOTIDE SEQUENCE [LARGE SCALE GENOMIC DNA]</scope>
    <source>
        <strain evidence="1">AR-01</strain>
    </source>
</reference>
<protein>
    <submittedName>
        <fullName evidence="1">Uncharacterized protein</fullName>
    </submittedName>
</protein>
<sequence length="188" mass="21578">MSIRSNCLTLRNGDLFIIDPYSPHRFIPQFGFSQDAPCRLDQDFHEVSLEDGLRFARIFVLTKINAKATFPPSRSNMKKLLLLNYKSWWEKVHRSFLENHMQSLMNVVGHVIDALQEYNEEVLLVNKPLILKSKKKLKDIKALRHAAKKGVEEVESKVSDAEKGYHRRVDVSLVIANSSNDVEGKTEA</sequence>
<gene>
    <name evidence="1" type="ORF">HAX54_044603</name>
</gene>
<evidence type="ECO:0000313" key="1">
    <source>
        <dbReference type="EMBL" id="MCE3049324.1"/>
    </source>
</evidence>
<dbReference type="PANTHER" id="PTHR36607">
    <property type="entry name" value="1,2-DIHYDROXY-3-KETO-5-METHYLTHIOPENTENE DIOXYGENASE 4"/>
    <property type="match status" value="1"/>
</dbReference>
<proteinExistence type="predicted"/>
<organism evidence="1 2">
    <name type="scientific">Datura stramonium</name>
    <name type="common">Jimsonweed</name>
    <name type="synonym">Common thornapple</name>
    <dbReference type="NCBI Taxonomy" id="4076"/>
    <lineage>
        <taxon>Eukaryota</taxon>
        <taxon>Viridiplantae</taxon>
        <taxon>Streptophyta</taxon>
        <taxon>Embryophyta</taxon>
        <taxon>Tracheophyta</taxon>
        <taxon>Spermatophyta</taxon>
        <taxon>Magnoliopsida</taxon>
        <taxon>eudicotyledons</taxon>
        <taxon>Gunneridae</taxon>
        <taxon>Pentapetalae</taxon>
        <taxon>asterids</taxon>
        <taxon>lamiids</taxon>
        <taxon>Solanales</taxon>
        <taxon>Solanaceae</taxon>
        <taxon>Solanoideae</taxon>
        <taxon>Datureae</taxon>
        <taxon>Datura</taxon>
    </lineage>
</organism>